<organism evidence="2 3">
    <name type="scientific">Streptomyces cirratus</name>
    <dbReference type="NCBI Taxonomy" id="68187"/>
    <lineage>
        <taxon>Bacteria</taxon>
        <taxon>Bacillati</taxon>
        <taxon>Actinomycetota</taxon>
        <taxon>Actinomycetes</taxon>
        <taxon>Kitasatosporales</taxon>
        <taxon>Streptomycetaceae</taxon>
        <taxon>Streptomyces</taxon>
    </lineage>
</organism>
<keyword evidence="1" id="KW-0732">Signal</keyword>
<dbReference type="Proteomes" id="UP000642673">
    <property type="component" value="Unassembled WGS sequence"/>
</dbReference>
<feature type="chain" id="PRO_5046337990" description="Secreted protein" evidence="1">
    <location>
        <begin position="34"/>
        <end position="135"/>
    </location>
</feature>
<evidence type="ECO:0000313" key="2">
    <source>
        <dbReference type="EMBL" id="GHB58626.1"/>
    </source>
</evidence>
<dbReference type="EMBL" id="BMVP01000004">
    <property type="protein sequence ID" value="GHB58626.1"/>
    <property type="molecule type" value="Genomic_DNA"/>
</dbReference>
<protein>
    <recommendedName>
        <fullName evidence="4">Secreted protein</fullName>
    </recommendedName>
</protein>
<comment type="caution">
    <text evidence="2">The sequence shown here is derived from an EMBL/GenBank/DDBJ whole genome shotgun (WGS) entry which is preliminary data.</text>
</comment>
<gene>
    <name evidence="2" type="ORF">GCM10010347_31050</name>
</gene>
<sequence>MRAIPRNRPARLLAAGALSIALLTAGAVGTASAAAFPPRPAATQPAGEVSVKANQVDVKTGTKVTFTGRTKGVPIGSKVVLQHKNGAKWTTLHASTTVKQGSSYSLDTTFRTKGKEQLRVMVAGATSPTVTVNVS</sequence>
<accession>A0ABQ3ESV6</accession>
<feature type="signal peptide" evidence="1">
    <location>
        <begin position="1"/>
        <end position="33"/>
    </location>
</feature>
<dbReference type="RefSeq" id="WP_190184682.1">
    <property type="nucleotide sequence ID" value="NZ_BMVP01000004.1"/>
</dbReference>
<keyword evidence="3" id="KW-1185">Reference proteome</keyword>
<proteinExistence type="predicted"/>
<name>A0ABQ3ESV6_9ACTN</name>
<reference evidence="3" key="1">
    <citation type="journal article" date="2019" name="Int. J. Syst. Evol. Microbiol.">
        <title>The Global Catalogue of Microorganisms (GCM) 10K type strain sequencing project: providing services to taxonomists for standard genome sequencing and annotation.</title>
        <authorList>
            <consortium name="The Broad Institute Genomics Platform"/>
            <consortium name="The Broad Institute Genome Sequencing Center for Infectious Disease"/>
            <person name="Wu L."/>
            <person name="Ma J."/>
        </authorList>
    </citation>
    <scope>NUCLEOTIDE SEQUENCE [LARGE SCALE GENOMIC DNA]</scope>
    <source>
        <strain evidence="3">JCM 4738</strain>
    </source>
</reference>
<evidence type="ECO:0008006" key="4">
    <source>
        <dbReference type="Google" id="ProtNLM"/>
    </source>
</evidence>
<evidence type="ECO:0000313" key="3">
    <source>
        <dbReference type="Proteomes" id="UP000642673"/>
    </source>
</evidence>
<evidence type="ECO:0000256" key="1">
    <source>
        <dbReference type="SAM" id="SignalP"/>
    </source>
</evidence>